<sequence>MDVASLAKLFSTTFDANPNARKAGELEIRQAARQEGMLTAVLHIVGSNEMDIATRQAAAIYLKNRVQKSWDNSAAGKKRPDYFDIAQSERDALRASIFPLIIASPSPNVTIQLTTTLRVMIADDFPEKWPDMMNTIKTLLGSSNIKEVMAGCTAILEVVKVFRYRQASEVLAQMAGEVFPQLATIAAHLLASPPGPSQDIPTILHMILKSYRNSIVLQLSKHQQSPESIVPWGRLLFQVIDLQIPAEAVPQDEEAREKSEWWKAKKWAYSILGRLFHRYGNPSQLPSAMKDDYGAFAEHFISTFAPEIIKNYLQQVELLVSGQVWLSKKCQYQILQFLTECVKPKATWVLIKPHAQTLVQSFIFPQMTFTPRKQDLWESDPVEYTRMTIDQYEDFSDPVSAATSFLYSLASNRTKATFLPILGFINSVLESNAEPQQKFGALCMVSALHHFMLRHPDVRPKVEQFVVQHVFPCFTSNLPYLRAIACEIIADVEKLKIKWTKEENLATVSQAIGNALNDPELPVRVQAALALTELVETHKSVEELVRQQVDKVIQDYLKLADETDLDVLNNSIEVMVETYSEELVPVATQLTTRLADSYLRLLRENMAQEAGADAEMDPSALTGDDDKTFAAMGVIKTIATIITSLGSNKEILAQIQEIVIPIVMFTLDNKQIDLFDNIYELVDSLTFNLRRIDANMWQVLESTYKLFKSDAVDFLDEMLPSLDNFLSYGADVIKTSPNFKMMFLDIYTTGMTSEQLGENDRVNASKLIESFLLNLRGEVDDAIPIIVPIALKQLDEANSRALRLANLETLINVILYNAAAALQCMESHEAGSARKFFDKWFSALKMEHGFPRVHDKKLSIMAMSALLELDPAAVPPTLQEGWAGIVSATLHVFRTLPVAIEKRKALEDAFEGEDEDDEDEDGEPVALEIDDEEGDVWDEDSSYLEYLASEGLRLRTKAINRQSGIEDDDEDDDSDDESEIDEELGFISPLDSVDPYTSFKQALTTFQMKNPAAYQAATTSLDVEQQTLLMEVMTIAEKNSTAAPAA</sequence>
<feature type="region of interest" description="Disordered" evidence="7">
    <location>
        <begin position="963"/>
        <end position="983"/>
    </location>
</feature>
<evidence type="ECO:0000256" key="1">
    <source>
        <dbReference type="ARBA" id="ARBA00004123"/>
    </source>
</evidence>
<protein>
    <submittedName>
        <fullName evidence="9">ARM repeat-containing protein</fullName>
    </submittedName>
</protein>
<dbReference type="FunCoup" id="A0A0H2R9T4">
    <property type="interactions" value="780"/>
</dbReference>
<name>A0A0H2R9T4_9AGAM</name>
<evidence type="ECO:0000256" key="2">
    <source>
        <dbReference type="ARBA" id="ARBA00004496"/>
    </source>
</evidence>
<dbReference type="STRING" id="27342.A0A0H2R9T4"/>
<accession>A0A0H2R9T4</accession>
<dbReference type="InterPro" id="IPR011989">
    <property type="entry name" value="ARM-like"/>
</dbReference>
<dbReference type="InParanoid" id="A0A0H2R9T4"/>
<evidence type="ECO:0000256" key="7">
    <source>
        <dbReference type="SAM" id="MobiDB-lite"/>
    </source>
</evidence>
<evidence type="ECO:0000259" key="8">
    <source>
        <dbReference type="PROSITE" id="PS50166"/>
    </source>
</evidence>
<dbReference type="GO" id="GO:0006606">
    <property type="term" value="P:protein import into nucleus"/>
    <property type="evidence" value="ECO:0007669"/>
    <property type="project" value="TreeGrafter"/>
</dbReference>
<evidence type="ECO:0000256" key="6">
    <source>
        <dbReference type="ARBA" id="ARBA00023242"/>
    </source>
</evidence>
<dbReference type="GO" id="GO:0031267">
    <property type="term" value="F:small GTPase binding"/>
    <property type="evidence" value="ECO:0007669"/>
    <property type="project" value="InterPro"/>
</dbReference>
<keyword evidence="3" id="KW-0813">Transport</keyword>
<dbReference type="Gene3D" id="1.25.10.10">
    <property type="entry name" value="Leucine-rich Repeat Variant"/>
    <property type="match status" value="1"/>
</dbReference>
<dbReference type="PROSITE" id="PS50166">
    <property type="entry name" value="IMPORTIN_B_NT"/>
    <property type="match status" value="1"/>
</dbReference>
<dbReference type="GO" id="GO:0005635">
    <property type="term" value="C:nuclear envelope"/>
    <property type="evidence" value="ECO:0007669"/>
    <property type="project" value="TreeGrafter"/>
</dbReference>
<dbReference type="PANTHER" id="PTHR10997:SF18">
    <property type="entry name" value="D-IMPORTIN 7_RANBP7"/>
    <property type="match status" value="1"/>
</dbReference>
<evidence type="ECO:0000256" key="5">
    <source>
        <dbReference type="ARBA" id="ARBA00022927"/>
    </source>
</evidence>
<evidence type="ECO:0000313" key="10">
    <source>
        <dbReference type="Proteomes" id="UP000053477"/>
    </source>
</evidence>
<dbReference type="SUPFAM" id="SSF48371">
    <property type="entry name" value="ARM repeat"/>
    <property type="match status" value="1"/>
</dbReference>
<feature type="domain" description="Importin N-terminal" evidence="8">
    <location>
        <begin position="24"/>
        <end position="103"/>
    </location>
</feature>
<dbReference type="OrthoDB" id="760868at2759"/>
<comment type="subcellular location">
    <subcellularLocation>
        <location evidence="2">Cytoplasm</location>
    </subcellularLocation>
    <subcellularLocation>
        <location evidence="1">Nucleus</location>
    </subcellularLocation>
</comment>
<reference evidence="9 10" key="1">
    <citation type="submission" date="2015-04" db="EMBL/GenBank/DDBJ databases">
        <title>Complete genome sequence of Schizopora paradoxa KUC8140, a cosmopolitan wood degrader in East Asia.</title>
        <authorList>
            <consortium name="DOE Joint Genome Institute"/>
            <person name="Min B."/>
            <person name="Park H."/>
            <person name="Jang Y."/>
            <person name="Kim J.-J."/>
            <person name="Kim K.H."/>
            <person name="Pangilinan J."/>
            <person name="Lipzen A."/>
            <person name="Riley R."/>
            <person name="Grigoriev I.V."/>
            <person name="Spatafora J.W."/>
            <person name="Choi I.-G."/>
        </authorList>
    </citation>
    <scope>NUCLEOTIDE SEQUENCE [LARGE SCALE GENOMIC DNA]</scope>
    <source>
        <strain evidence="9 10">KUC8140</strain>
    </source>
</reference>
<dbReference type="EMBL" id="KQ086221">
    <property type="protein sequence ID" value="KLO06273.1"/>
    <property type="molecule type" value="Genomic_DNA"/>
</dbReference>
<feature type="compositionally biased region" description="Acidic residues" evidence="7">
    <location>
        <begin position="965"/>
        <end position="983"/>
    </location>
</feature>
<dbReference type="Proteomes" id="UP000053477">
    <property type="component" value="Unassembled WGS sequence"/>
</dbReference>
<dbReference type="SMART" id="SM00913">
    <property type="entry name" value="IBN_N"/>
    <property type="match status" value="1"/>
</dbReference>
<organism evidence="9 10">
    <name type="scientific">Schizopora paradoxa</name>
    <dbReference type="NCBI Taxonomy" id="27342"/>
    <lineage>
        <taxon>Eukaryota</taxon>
        <taxon>Fungi</taxon>
        <taxon>Dikarya</taxon>
        <taxon>Basidiomycota</taxon>
        <taxon>Agaricomycotina</taxon>
        <taxon>Agaricomycetes</taxon>
        <taxon>Hymenochaetales</taxon>
        <taxon>Schizoporaceae</taxon>
        <taxon>Schizopora</taxon>
    </lineage>
</organism>
<dbReference type="PANTHER" id="PTHR10997">
    <property type="entry name" value="IMPORTIN-7, 8, 11"/>
    <property type="match status" value="1"/>
</dbReference>
<proteinExistence type="predicted"/>
<keyword evidence="6" id="KW-0539">Nucleus</keyword>
<dbReference type="InterPro" id="IPR057672">
    <property type="entry name" value="TPR_IPO4/5"/>
</dbReference>
<dbReference type="GO" id="GO:0005829">
    <property type="term" value="C:cytosol"/>
    <property type="evidence" value="ECO:0007669"/>
    <property type="project" value="TreeGrafter"/>
</dbReference>
<keyword evidence="4" id="KW-0963">Cytoplasm</keyword>
<dbReference type="Pfam" id="PF03810">
    <property type="entry name" value="IBN_N"/>
    <property type="match status" value="1"/>
</dbReference>
<keyword evidence="5" id="KW-0653">Protein transport</keyword>
<keyword evidence="10" id="KW-1185">Reference proteome</keyword>
<dbReference type="Pfam" id="PF25780">
    <property type="entry name" value="TPR_IPO5"/>
    <property type="match status" value="1"/>
</dbReference>
<evidence type="ECO:0000313" key="9">
    <source>
        <dbReference type="EMBL" id="KLO06273.1"/>
    </source>
</evidence>
<dbReference type="InterPro" id="IPR016024">
    <property type="entry name" value="ARM-type_fold"/>
</dbReference>
<dbReference type="AlphaFoldDB" id="A0A0H2R9T4"/>
<evidence type="ECO:0000256" key="3">
    <source>
        <dbReference type="ARBA" id="ARBA00022448"/>
    </source>
</evidence>
<dbReference type="InterPro" id="IPR001494">
    <property type="entry name" value="Importin-beta_N"/>
</dbReference>
<evidence type="ECO:0000256" key="4">
    <source>
        <dbReference type="ARBA" id="ARBA00022490"/>
    </source>
</evidence>
<gene>
    <name evidence="9" type="ORF">SCHPADRAFT_1002443</name>
</gene>